<comment type="similarity">
    <text evidence="11">Belongs to the class-I aminoacyl-tRNA synthetase family.</text>
</comment>
<evidence type="ECO:0000256" key="2">
    <source>
        <dbReference type="ARBA" id="ARBA00012838"/>
    </source>
</evidence>
<dbReference type="SUPFAM" id="SSF47323">
    <property type="entry name" value="Anticodon-binding domain of a subclass of class I aminoacyl-tRNA synthetases"/>
    <property type="match status" value="1"/>
</dbReference>
<dbReference type="Pfam" id="PF09334">
    <property type="entry name" value="tRNA-synt_1g"/>
    <property type="match status" value="2"/>
</dbReference>
<evidence type="ECO:0000256" key="9">
    <source>
        <dbReference type="ARBA" id="ARBA00030904"/>
    </source>
</evidence>
<feature type="domain" description="Methionyl-tRNA synthetase anticodon-binding" evidence="13">
    <location>
        <begin position="379"/>
        <end position="502"/>
    </location>
</feature>
<protein>
    <recommendedName>
        <fullName evidence="3">Methionine--tRNA ligase</fullName>
        <ecNumber evidence="2">6.1.1.10</ecNumber>
    </recommendedName>
    <alternativeName>
        <fullName evidence="9">Methionyl-tRNA synthetase</fullName>
    </alternativeName>
</protein>
<evidence type="ECO:0000256" key="7">
    <source>
        <dbReference type="ARBA" id="ARBA00022917"/>
    </source>
</evidence>
<dbReference type="InterPro" id="IPR041872">
    <property type="entry name" value="Anticodon_Met"/>
</dbReference>
<evidence type="ECO:0000259" key="13">
    <source>
        <dbReference type="Pfam" id="PF19303"/>
    </source>
</evidence>
<dbReference type="InterPro" id="IPR014729">
    <property type="entry name" value="Rossmann-like_a/b/a_fold"/>
</dbReference>
<proteinExistence type="inferred from homology"/>
<dbReference type="GO" id="GO:0004825">
    <property type="term" value="F:methionine-tRNA ligase activity"/>
    <property type="evidence" value="ECO:0007669"/>
    <property type="project" value="UniProtKB-EC"/>
</dbReference>
<dbReference type="FunFam" id="2.170.220.10:FF:000001">
    <property type="entry name" value="methionine--tRNA ligase, mitochondrial"/>
    <property type="match status" value="1"/>
</dbReference>
<dbReference type="PANTHER" id="PTHR43326">
    <property type="entry name" value="METHIONYL-TRNA SYNTHETASE"/>
    <property type="match status" value="1"/>
</dbReference>
<comment type="caution">
    <text evidence="14">The sequence shown here is derived from an EMBL/GenBank/DDBJ whole genome shotgun (WGS) entry which is preliminary data.</text>
</comment>
<keyword evidence="8 11" id="KW-0030">Aminoacyl-tRNA synthetase</keyword>
<gene>
    <name evidence="14" type="ORF">A2257_03120</name>
</gene>
<dbReference type="CDD" id="cd07957">
    <property type="entry name" value="Anticodon_Ia_Met"/>
    <property type="match status" value="1"/>
</dbReference>
<dbReference type="CDD" id="cd00814">
    <property type="entry name" value="MetRS_core"/>
    <property type="match status" value="1"/>
</dbReference>
<accession>A0A1F5S238</accession>
<evidence type="ECO:0000256" key="8">
    <source>
        <dbReference type="ARBA" id="ARBA00023146"/>
    </source>
</evidence>
<dbReference type="PRINTS" id="PR01041">
    <property type="entry name" value="TRNASYNTHMET"/>
</dbReference>
<dbReference type="GO" id="GO:0006431">
    <property type="term" value="P:methionyl-tRNA aminoacylation"/>
    <property type="evidence" value="ECO:0007669"/>
    <property type="project" value="InterPro"/>
</dbReference>
<evidence type="ECO:0000313" key="14">
    <source>
        <dbReference type="EMBL" id="OGF20739.1"/>
    </source>
</evidence>
<dbReference type="InterPro" id="IPR015413">
    <property type="entry name" value="Methionyl/Leucyl_tRNA_Synth"/>
</dbReference>
<feature type="domain" description="Methionyl/Leucyl tRNA synthetase" evidence="12">
    <location>
        <begin position="156"/>
        <end position="361"/>
    </location>
</feature>
<evidence type="ECO:0000256" key="4">
    <source>
        <dbReference type="ARBA" id="ARBA00022598"/>
    </source>
</evidence>
<keyword evidence="6 11" id="KW-0067">ATP-binding</keyword>
<organism evidence="14 15">
    <name type="scientific">Candidatus Falkowbacteria bacterium RIFOXYA2_FULL_38_12</name>
    <dbReference type="NCBI Taxonomy" id="1797993"/>
    <lineage>
        <taxon>Bacteria</taxon>
        <taxon>Candidatus Falkowiibacteriota</taxon>
    </lineage>
</organism>
<sequence>MKNKFYITTTLPYVNADPHIGFAREILEADVLARFYRLLGDEVFFNTGTDEHGLKIHRKAEELGQDTQAYCDLKAKIFLELKEKLNLSFDNFIRTTDENHKKAVKEFWKRSLANGDIYKKMYKIKYCVGCELEKTESELVEGKCPLHPNMDLEAIEEENYFFRFSKYQDQLLELYKNNPEFVVPQKRMNEIRSFVEGGLDDFSISRLKKKMPWGVPVPDDQDHVMYVWFDALVNYISAIGWPEDMKKFNKWWPVVQLCGKDNLRQQSAMWQAMLMSVGISASKQIFVNGFINVGGQKMSKSLGNVISPLEMVEKFGIDGARYLLLNSGVFGEDTDLNWEILKEKYNADLANGVGNLVARTLAMCEKYFDGKVPQAVPDINNLEKKWKNCEEAIKVLSIHEAIGEVNGLISACDKFINEEAPWKLAKNDVKKLEEVIYILLETIRHISWMVAPFMPETADKIFEQLGLDLKEEKEKSFKEAKKWGGLKAGTVIKRGEGLFPRIE</sequence>
<dbReference type="Gene3D" id="1.10.730.10">
    <property type="entry name" value="Isoleucyl-tRNA Synthetase, Domain 1"/>
    <property type="match status" value="1"/>
</dbReference>
<keyword evidence="7 11" id="KW-0648">Protein biosynthesis</keyword>
<feature type="domain" description="Methionyl/Leucyl tRNA synthetase" evidence="12">
    <location>
        <begin position="6"/>
        <end position="146"/>
    </location>
</feature>
<dbReference type="NCBIfam" id="TIGR00398">
    <property type="entry name" value="metG"/>
    <property type="match status" value="1"/>
</dbReference>
<dbReference type="PANTHER" id="PTHR43326:SF1">
    <property type="entry name" value="METHIONINE--TRNA LIGASE, MITOCHONDRIAL"/>
    <property type="match status" value="1"/>
</dbReference>
<evidence type="ECO:0000256" key="5">
    <source>
        <dbReference type="ARBA" id="ARBA00022741"/>
    </source>
</evidence>
<keyword evidence="5 11" id="KW-0547">Nucleotide-binding</keyword>
<evidence type="ECO:0000256" key="10">
    <source>
        <dbReference type="ARBA" id="ARBA00047364"/>
    </source>
</evidence>
<dbReference type="AlphaFoldDB" id="A0A1F5S238"/>
<evidence type="ECO:0000256" key="3">
    <source>
        <dbReference type="ARBA" id="ARBA00018753"/>
    </source>
</evidence>
<dbReference type="InterPro" id="IPR023457">
    <property type="entry name" value="Met-tRNA_synth_2"/>
</dbReference>
<name>A0A1F5S238_9BACT</name>
<evidence type="ECO:0000313" key="15">
    <source>
        <dbReference type="Proteomes" id="UP000177407"/>
    </source>
</evidence>
<dbReference type="Gene3D" id="3.40.50.620">
    <property type="entry name" value="HUPs"/>
    <property type="match status" value="1"/>
</dbReference>
<dbReference type="SUPFAM" id="SSF52374">
    <property type="entry name" value="Nucleotidylyl transferase"/>
    <property type="match status" value="1"/>
</dbReference>
<evidence type="ECO:0000256" key="11">
    <source>
        <dbReference type="RuleBase" id="RU363039"/>
    </source>
</evidence>
<evidence type="ECO:0000256" key="6">
    <source>
        <dbReference type="ARBA" id="ARBA00022840"/>
    </source>
</evidence>
<dbReference type="InterPro" id="IPR009080">
    <property type="entry name" value="tRNAsynth_Ia_anticodon-bd"/>
</dbReference>
<dbReference type="Gene3D" id="2.170.220.10">
    <property type="match status" value="1"/>
</dbReference>
<evidence type="ECO:0000259" key="12">
    <source>
        <dbReference type="Pfam" id="PF09334"/>
    </source>
</evidence>
<dbReference type="EMBL" id="MFGA01000020">
    <property type="protein sequence ID" value="OGF20739.1"/>
    <property type="molecule type" value="Genomic_DNA"/>
</dbReference>
<evidence type="ECO:0000256" key="1">
    <source>
        <dbReference type="ARBA" id="ARBA00003314"/>
    </source>
</evidence>
<dbReference type="Pfam" id="PF19303">
    <property type="entry name" value="Anticodon_3"/>
    <property type="match status" value="1"/>
</dbReference>
<comment type="function">
    <text evidence="1">Is required not only for elongation of protein synthesis but also for the initiation of all mRNA translation through initiator tRNA(fMet) aminoacylation.</text>
</comment>
<reference evidence="14 15" key="1">
    <citation type="journal article" date="2016" name="Nat. Commun.">
        <title>Thousands of microbial genomes shed light on interconnected biogeochemical processes in an aquifer system.</title>
        <authorList>
            <person name="Anantharaman K."/>
            <person name="Brown C.T."/>
            <person name="Hug L.A."/>
            <person name="Sharon I."/>
            <person name="Castelle C.J."/>
            <person name="Probst A.J."/>
            <person name="Thomas B.C."/>
            <person name="Singh A."/>
            <person name="Wilkins M.J."/>
            <person name="Karaoz U."/>
            <person name="Brodie E.L."/>
            <person name="Williams K.H."/>
            <person name="Hubbard S.S."/>
            <person name="Banfield J.F."/>
        </authorList>
    </citation>
    <scope>NUCLEOTIDE SEQUENCE [LARGE SCALE GENOMIC DNA]</scope>
</reference>
<dbReference type="InterPro" id="IPR014758">
    <property type="entry name" value="Met-tRNA_synth"/>
</dbReference>
<dbReference type="GO" id="GO:0005524">
    <property type="term" value="F:ATP binding"/>
    <property type="evidence" value="ECO:0007669"/>
    <property type="project" value="UniProtKB-KW"/>
</dbReference>
<dbReference type="InterPro" id="IPR033911">
    <property type="entry name" value="MetRS_core"/>
</dbReference>
<comment type="catalytic activity">
    <reaction evidence="10">
        <text>tRNA(Met) + L-methionine + ATP = L-methionyl-tRNA(Met) + AMP + diphosphate</text>
        <dbReference type="Rhea" id="RHEA:13481"/>
        <dbReference type="Rhea" id="RHEA-COMP:9667"/>
        <dbReference type="Rhea" id="RHEA-COMP:9698"/>
        <dbReference type="ChEBI" id="CHEBI:30616"/>
        <dbReference type="ChEBI" id="CHEBI:33019"/>
        <dbReference type="ChEBI" id="CHEBI:57844"/>
        <dbReference type="ChEBI" id="CHEBI:78442"/>
        <dbReference type="ChEBI" id="CHEBI:78530"/>
        <dbReference type="ChEBI" id="CHEBI:456215"/>
        <dbReference type="EC" id="6.1.1.10"/>
    </reaction>
</comment>
<dbReference type="Proteomes" id="UP000177407">
    <property type="component" value="Unassembled WGS sequence"/>
</dbReference>
<dbReference type="EC" id="6.1.1.10" evidence="2"/>
<keyword evidence="4 11" id="KW-0436">Ligase</keyword>